<dbReference type="eggNOG" id="KOG4198">
    <property type="taxonomic scope" value="Eukaryota"/>
</dbReference>
<reference evidence="7" key="2">
    <citation type="submission" date="2015-12" db="EMBL/GenBank/DDBJ databases">
        <title>Update maize B73 reference genome by single molecule sequencing technologies.</title>
        <authorList>
            <consortium name="Maize Genome Sequencing Project"/>
            <person name="Ware D."/>
        </authorList>
    </citation>
    <scope>NUCLEOTIDE SEQUENCE [LARGE SCALE GENOMIC DNA]</scope>
    <source>
        <tissue evidence="7">Seedling</tissue>
    </source>
</reference>
<dbReference type="HOGENOM" id="CLU_077018_2_1_1"/>
<evidence type="ECO:0000259" key="5">
    <source>
        <dbReference type="PROSITE" id="PS50199"/>
    </source>
</evidence>
<feature type="domain" description="RanBP2-type" evidence="5">
    <location>
        <begin position="57"/>
        <end position="86"/>
    </location>
</feature>
<keyword evidence="3" id="KW-0862">Zinc</keyword>
<keyword evidence="1" id="KW-0479">Metal-binding</keyword>
<dbReference type="GO" id="GO:0008270">
    <property type="term" value="F:zinc ion binding"/>
    <property type="evidence" value="ECO:0007669"/>
    <property type="project" value="UniProtKB-KW"/>
</dbReference>
<feature type="domain" description="RanBP2-type" evidence="5">
    <location>
        <begin position="11"/>
        <end position="41"/>
    </location>
</feature>
<organism evidence="6">
    <name type="scientific">Zea mays</name>
    <name type="common">Maize</name>
    <dbReference type="NCBI Taxonomy" id="4577"/>
    <lineage>
        <taxon>Eukaryota</taxon>
        <taxon>Viridiplantae</taxon>
        <taxon>Streptophyta</taxon>
        <taxon>Embryophyta</taxon>
        <taxon>Tracheophyta</taxon>
        <taxon>Spermatophyta</taxon>
        <taxon>Magnoliopsida</taxon>
        <taxon>Liliopsida</taxon>
        <taxon>Poales</taxon>
        <taxon>Poaceae</taxon>
        <taxon>PACMAD clade</taxon>
        <taxon>Panicoideae</taxon>
        <taxon>Andropogonodae</taxon>
        <taxon>Andropogoneae</taxon>
        <taxon>Tripsacinae</taxon>
        <taxon>Zea</taxon>
    </lineage>
</organism>
<dbReference type="ExpressionAtlas" id="C0PNS3">
    <property type="expression patterns" value="baseline and differential"/>
</dbReference>
<dbReference type="EMBL" id="BT069942">
    <property type="protein sequence ID" value="ACN36839.1"/>
    <property type="molecule type" value="mRNA"/>
</dbReference>
<reference evidence="6" key="1">
    <citation type="journal article" date="2009" name="PLoS Genet.">
        <title>Sequencing, mapping, and analysis of 27,455 maize full-length cDNAs.</title>
        <authorList>
            <person name="Soderlund C."/>
            <person name="Descour A."/>
            <person name="Kudrna D."/>
            <person name="Bomhoff M."/>
            <person name="Boyd L."/>
            <person name="Currie J."/>
            <person name="Angelova A."/>
            <person name="Collura K."/>
            <person name="Wissotski M."/>
            <person name="Ashley E."/>
            <person name="Morrow D."/>
            <person name="Fernandes J."/>
            <person name="Walbot V."/>
            <person name="Yu Y."/>
        </authorList>
    </citation>
    <scope>NUCLEOTIDE SEQUENCE</scope>
    <source>
        <strain evidence="6">B73</strain>
    </source>
</reference>
<dbReference type="KEGG" id="zma:100384373"/>
<proteinExistence type="evidence at transcript level"/>
<dbReference type="InterPro" id="IPR036443">
    <property type="entry name" value="Znf_RanBP2_sf"/>
</dbReference>
<protein>
    <submittedName>
        <fullName evidence="7">Ran BP2/NZF zinc finger-like superfamily protein</fullName>
    </submittedName>
</protein>
<dbReference type="OMA" id="PPIYVAN"/>
<dbReference type="STRING" id="4577.C0PNS3"/>
<keyword evidence="2 4" id="KW-0863">Zinc-finger</keyword>
<dbReference type="OrthoDB" id="448399at2759"/>
<dbReference type="PANTHER" id="PTHR23111:SF96">
    <property type="entry name" value="OS01G0555100 PROTEIN"/>
    <property type="match status" value="1"/>
</dbReference>
<evidence type="ECO:0000256" key="2">
    <source>
        <dbReference type="ARBA" id="ARBA00022771"/>
    </source>
</evidence>
<name>C0PNS3_MAIZE</name>
<dbReference type="SUPFAM" id="SSF90209">
    <property type="entry name" value="Ran binding protein zinc finger-like"/>
    <property type="match status" value="3"/>
</dbReference>
<dbReference type="EMBL" id="CM007649">
    <property type="protein sequence ID" value="ONM41511.1"/>
    <property type="molecule type" value="Genomic_DNA"/>
</dbReference>
<dbReference type="InterPro" id="IPR001876">
    <property type="entry name" value="Znf_RanBP2"/>
</dbReference>
<dbReference type="PaxDb" id="4577-GRMZM2G070797_P01"/>
<dbReference type="PROSITE" id="PS01358">
    <property type="entry name" value="ZF_RANBP2_1"/>
    <property type="match status" value="3"/>
</dbReference>
<feature type="domain" description="RanBP2-type" evidence="5">
    <location>
        <begin position="107"/>
        <end position="138"/>
    </location>
</feature>
<sequence>MEKMNVVASRKQGGDWICRSCQYVNFCKRDACQRCGEARLGVERTDYGALGGDWDVKPGDWYCYRCGVNNYASRAGCFKCGAAKNESPPAAVAQGWGYTAAGQAGMKPGDWICPRLGCNVQNYANRTECFRCSMPKSYYG</sequence>
<dbReference type="Gene3D" id="4.10.1060.10">
    <property type="entry name" value="Zinc finger, RanBP2-type"/>
    <property type="match status" value="3"/>
</dbReference>
<dbReference type="SMR" id="C0PNS3"/>
<dbReference type="AlphaFoldDB" id="C0PNS3"/>
<accession>C0PNS3</accession>
<gene>
    <name evidence="7" type="ORF">ZEAMMB73_Zm00001d044526</name>
</gene>
<evidence type="ECO:0000256" key="1">
    <source>
        <dbReference type="ARBA" id="ARBA00022723"/>
    </source>
</evidence>
<dbReference type="InParanoid" id="C0PNS3"/>
<dbReference type="PROSITE" id="PS50199">
    <property type="entry name" value="ZF_RANBP2_2"/>
    <property type="match status" value="3"/>
</dbReference>
<evidence type="ECO:0000313" key="7">
    <source>
        <dbReference type="EMBL" id="ONM41511.1"/>
    </source>
</evidence>
<dbReference type="SMART" id="SM00547">
    <property type="entry name" value="ZnF_RBZ"/>
    <property type="match status" value="3"/>
</dbReference>
<dbReference type="Pfam" id="PF00641">
    <property type="entry name" value="Zn_ribbon_RanBP"/>
    <property type="match status" value="3"/>
</dbReference>
<evidence type="ECO:0000256" key="3">
    <source>
        <dbReference type="ARBA" id="ARBA00022833"/>
    </source>
</evidence>
<dbReference type="PANTHER" id="PTHR23111">
    <property type="entry name" value="ZINC FINGER PROTEIN"/>
    <property type="match status" value="1"/>
</dbReference>
<evidence type="ECO:0000313" key="6">
    <source>
        <dbReference type="EMBL" id="ACN36839.1"/>
    </source>
</evidence>
<evidence type="ECO:0000256" key="4">
    <source>
        <dbReference type="PROSITE-ProRule" id="PRU00322"/>
    </source>
</evidence>